<dbReference type="GeneID" id="54284796"/>
<organism evidence="2 3">
    <name type="scientific">Aaosphaeria arxii CBS 175.79</name>
    <dbReference type="NCBI Taxonomy" id="1450172"/>
    <lineage>
        <taxon>Eukaryota</taxon>
        <taxon>Fungi</taxon>
        <taxon>Dikarya</taxon>
        <taxon>Ascomycota</taxon>
        <taxon>Pezizomycotina</taxon>
        <taxon>Dothideomycetes</taxon>
        <taxon>Pleosporomycetidae</taxon>
        <taxon>Pleosporales</taxon>
        <taxon>Pleosporales incertae sedis</taxon>
        <taxon>Aaosphaeria</taxon>
    </lineage>
</organism>
<evidence type="ECO:0000313" key="2">
    <source>
        <dbReference type="EMBL" id="KAF2017081.1"/>
    </source>
</evidence>
<reference evidence="2" key="1">
    <citation type="journal article" date="2020" name="Stud. Mycol.">
        <title>101 Dothideomycetes genomes: a test case for predicting lifestyles and emergence of pathogens.</title>
        <authorList>
            <person name="Haridas S."/>
            <person name="Albert R."/>
            <person name="Binder M."/>
            <person name="Bloem J."/>
            <person name="Labutti K."/>
            <person name="Salamov A."/>
            <person name="Andreopoulos B."/>
            <person name="Baker S."/>
            <person name="Barry K."/>
            <person name="Bills G."/>
            <person name="Bluhm B."/>
            <person name="Cannon C."/>
            <person name="Castanera R."/>
            <person name="Culley D."/>
            <person name="Daum C."/>
            <person name="Ezra D."/>
            <person name="Gonzalez J."/>
            <person name="Henrissat B."/>
            <person name="Kuo A."/>
            <person name="Liang C."/>
            <person name="Lipzen A."/>
            <person name="Lutzoni F."/>
            <person name="Magnuson J."/>
            <person name="Mondo S."/>
            <person name="Nolan M."/>
            <person name="Ohm R."/>
            <person name="Pangilinan J."/>
            <person name="Park H.-J."/>
            <person name="Ramirez L."/>
            <person name="Alfaro M."/>
            <person name="Sun H."/>
            <person name="Tritt A."/>
            <person name="Yoshinaga Y."/>
            <person name="Zwiers L.-H."/>
            <person name="Turgeon B."/>
            <person name="Goodwin S."/>
            <person name="Spatafora J."/>
            <person name="Crous P."/>
            <person name="Grigoriev I."/>
        </authorList>
    </citation>
    <scope>NUCLEOTIDE SEQUENCE</scope>
    <source>
        <strain evidence="2">CBS 175.79</strain>
    </source>
</reference>
<dbReference type="Proteomes" id="UP000799778">
    <property type="component" value="Unassembled WGS sequence"/>
</dbReference>
<proteinExistence type="predicted"/>
<sequence length="221" mass="23711">MSSNIQRSFRFTLTGQLFSRTKPHTNNITRRLTPPILANPSSRKSTTTSYPTTTTTTTTTSSRTLHTTPTPAMSSDADYASFLDKANQSTNDGSASASSKKDVGTKSVNTAVPQPLQEVEEYFVSDADEPFEPVALKFDGKGSVSADDLKSLLSHASAVTPADEKQLSGYKKVIEAVKKAGNGKVAYFRVELGGTRTEYYVVSVDEGEGRLVGLKALAVES</sequence>
<feature type="compositionally biased region" description="Polar residues" evidence="1">
    <location>
        <begin position="20"/>
        <end position="30"/>
    </location>
</feature>
<dbReference type="EMBL" id="ML978068">
    <property type="protein sequence ID" value="KAF2017081.1"/>
    <property type="molecule type" value="Genomic_DNA"/>
</dbReference>
<feature type="compositionally biased region" description="Polar residues" evidence="1">
    <location>
        <begin position="86"/>
        <end position="98"/>
    </location>
</feature>
<dbReference type="PANTHER" id="PTHR42093">
    <property type="match status" value="1"/>
</dbReference>
<dbReference type="PANTHER" id="PTHR42093:SF1">
    <property type="match status" value="1"/>
</dbReference>
<dbReference type="AlphaFoldDB" id="A0A6A5XWL4"/>
<keyword evidence="3" id="KW-1185">Reference proteome</keyword>
<gene>
    <name evidence="2" type="ORF">BU24DRAFT_420108</name>
</gene>
<dbReference type="Pfam" id="PF23151">
    <property type="entry name" value="NuiA_2"/>
    <property type="match status" value="1"/>
</dbReference>
<evidence type="ECO:0000313" key="3">
    <source>
        <dbReference type="Proteomes" id="UP000799778"/>
    </source>
</evidence>
<accession>A0A6A5XWL4</accession>
<feature type="compositionally biased region" description="Low complexity" evidence="1">
    <location>
        <begin position="40"/>
        <end position="71"/>
    </location>
</feature>
<evidence type="ECO:0000256" key="1">
    <source>
        <dbReference type="SAM" id="MobiDB-lite"/>
    </source>
</evidence>
<protein>
    <submittedName>
        <fullName evidence="2">Uncharacterized protein</fullName>
    </submittedName>
</protein>
<name>A0A6A5XWL4_9PLEO</name>
<dbReference type="OrthoDB" id="5366485at2759"/>
<dbReference type="InterPro" id="IPR056539">
    <property type="entry name" value="NuiA-like"/>
</dbReference>
<dbReference type="RefSeq" id="XP_033385420.1">
    <property type="nucleotide sequence ID" value="XM_033527399.1"/>
</dbReference>
<feature type="region of interest" description="Disordered" evidence="1">
    <location>
        <begin position="20"/>
        <end position="106"/>
    </location>
</feature>